<keyword evidence="1 4" id="KW-0808">Transferase</keyword>
<evidence type="ECO:0000259" key="3">
    <source>
        <dbReference type="Pfam" id="PF00370"/>
    </source>
</evidence>
<proteinExistence type="predicted"/>
<organism evidence="4">
    <name type="scientific">human gut metagenome</name>
    <dbReference type="NCBI Taxonomy" id="408170"/>
    <lineage>
        <taxon>unclassified sequences</taxon>
        <taxon>metagenomes</taxon>
        <taxon>organismal metagenomes</taxon>
    </lineage>
</organism>
<sequence length="153" mass="16642">MGNPIYVIAYDVGTTGVKTCLFSITDKIELLGAASEGYNLYVYPDGGAEQDPDEWWEAMRTSTHTVMKKAKIKKSDISGISFCSQMQALVLVDKEGNAVRRAMSYMDQRAREELKKGIAYGPQIAGANIPKLLKALKITGAVAASVKARYGNT</sequence>
<keyword evidence="2 4" id="KW-0418">Kinase</keyword>
<gene>
    <name evidence="4" type="ORF">LEA_09820</name>
</gene>
<dbReference type="AlphaFoldDB" id="K1T9W6"/>
<feature type="domain" description="Carbohydrate kinase FGGY N-terminal" evidence="3">
    <location>
        <begin position="6"/>
        <end position="115"/>
    </location>
</feature>
<dbReference type="GO" id="GO:0008744">
    <property type="term" value="F:L-xylulokinase activity"/>
    <property type="evidence" value="ECO:0007669"/>
    <property type="project" value="UniProtKB-EC"/>
</dbReference>
<comment type="caution">
    <text evidence="4">The sequence shown here is derived from an EMBL/GenBank/DDBJ whole genome shotgun (WGS) entry which is preliminary data.</text>
</comment>
<accession>K1T9W6</accession>
<dbReference type="SUPFAM" id="SSF53067">
    <property type="entry name" value="Actin-like ATPase domain"/>
    <property type="match status" value="1"/>
</dbReference>
<name>K1T9W6_9ZZZZ</name>
<dbReference type="PANTHER" id="PTHR43095:SF5">
    <property type="entry name" value="XYLULOSE KINASE"/>
    <property type="match status" value="1"/>
</dbReference>
<dbReference type="Pfam" id="PF00370">
    <property type="entry name" value="FGGY_N"/>
    <property type="match status" value="1"/>
</dbReference>
<dbReference type="InterPro" id="IPR018484">
    <property type="entry name" value="FGGY_N"/>
</dbReference>
<evidence type="ECO:0000256" key="2">
    <source>
        <dbReference type="ARBA" id="ARBA00022777"/>
    </source>
</evidence>
<dbReference type="EC" id="2.7.1.53" evidence="4"/>
<dbReference type="Gene3D" id="3.30.420.40">
    <property type="match status" value="1"/>
</dbReference>
<evidence type="ECO:0000313" key="4">
    <source>
        <dbReference type="EMBL" id="EKC66423.1"/>
    </source>
</evidence>
<dbReference type="PANTHER" id="PTHR43095">
    <property type="entry name" value="SUGAR KINASE"/>
    <property type="match status" value="1"/>
</dbReference>
<evidence type="ECO:0000256" key="1">
    <source>
        <dbReference type="ARBA" id="ARBA00022679"/>
    </source>
</evidence>
<dbReference type="EMBL" id="AJWY01006592">
    <property type="protein sequence ID" value="EKC66423.1"/>
    <property type="molecule type" value="Genomic_DNA"/>
</dbReference>
<reference evidence="4" key="1">
    <citation type="journal article" date="2013" name="Environ. Microbiol.">
        <title>Microbiota from the distal guts of lean and obese adolescents exhibit partial functional redundancy besides clear differences in community structure.</title>
        <authorList>
            <person name="Ferrer M."/>
            <person name="Ruiz A."/>
            <person name="Lanza F."/>
            <person name="Haange S.B."/>
            <person name="Oberbach A."/>
            <person name="Till H."/>
            <person name="Bargiela R."/>
            <person name="Campoy C."/>
            <person name="Segura M.T."/>
            <person name="Richter M."/>
            <person name="von Bergen M."/>
            <person name="Seifert J."/>
            <person name="Suarez A."/>
        </authorList>
    </citation>
    <scope>NUCLEOTIDE SEQUENCE</scope>
</reference>
<dbReference type="InterPro" id="IPR050406">
    <property type="entry name" value="FGGY_Carb_Kinase"/>
</dbReference>
<feature type="non-terminal residue" evidence="4">
    <location>
        <position position="153"/>
    </location>
</feature>
<dbReference type="InterPro" id="IPR043129">
    <property type="entry name" value="ATPase_NBD"/>
</dbReference>
<protein>
    <submittedName>
        <fullName evidence="4">Protein containing Carbohydrate kinase, FGGY</fullName>
        <ecNumber evidence="4">2.7.1.53</ecNumber>
    </submittedName>
</protein>